<feature type="transmembrane region" description="Helical" evidence="2">
    <location>
        <begin position="144"/>
        <end position="162"/>
    </location>
</feature>
<feature type="region of interest" description="Disordered" evidence="1">
    <location>
        <begin position="451"/>
        <end position="548"/>
    </location>
</feature>
<feature type="compositionally biased region" description="Polar residues" evidence="1">
    <location>
        <begin position="497"/>
        <end position="529"/>
    </location>
</feature>
<evidence type="ECO:0000313" key="4">
    <source>
        <dbReference type="EMBL" id="MEQ2592681.1"/>
    </source>
</evidence>
<feature type="transmembrane region" description="Helical" evidence="2">
    <location>
        <begin position="65"/>
        <end position="81"/>
    </location>
</feature>
<keyword evidence="5" id="KW-1185">Reference proteome</keyword>
<evidence type="ECO:0000256" key="1">
    <source>
        <dbReference type="SAM" id="MobiDB-lite"/>
    </source>
</evidence>
<keyword evidence="2" id="KW-0812">Transmembrane</keyword>
<sequence length="706" mass="78448">MRVVLGLAVWALSLGMTYLVGDIAYSSDINKYMDSTNLVGAYIIGSLVIALVYSLWYILRKEQRILDIVVPVTVLLGWGLARRKLLYAGGKGMVYSIAYDLKKVYGIKTGLIDLDYVSVSAVTEFVLFIVAVSMFFATYMIYRCNSLMIAIGLAFLFMLAGATLSVPVSAPGVVLTVLSLIVARYVLMRMGQPLSVVWNIAVPVTVFAACLVVTLLVYDSVYDRGVKEQGKLLDMVDNMEYFLSGESNKGYSGYYKVDDSEVNPGDEVVDEIIREDKPQGNLYVKSRSYVTYENGAWHGRADGHSPDDEVMVYYDKDTFARYESEIQGYAPDKKFSNEVMDKLVTYIRQHMSYTTAPKKFTEGEDPVNSAMYDVHEGYCVHFASAAAVGFRILGISTVYNTGYVVPSSAWIKQSDGTYRAVVLDKYSHAWIEAYSEDAGDWVIVDATPLGDRADTLGIPKEPNYSGDNTADNSSDDTEEPETSEETSSPDVTKEATTDSTTQMSENTEVTTETDGDSSNGTGENGNQVDVPNDGSGDAQSGSPGDAGDGLSELVQNRVFRTVVVVLAVILILWGAVIFRRRTIVARRRRRLVGRNRISAIYEMSTAMYDMMVFSGAIENVSENDTEYADTVTELCSFIKGDEFTEFIKWVQAAVYGRVEPDDRQIAAARKLYTKVRAYTYLGLGFKDRFVWKYVKCYDCGGRRRKR</sequence>
<dbReference type="RefSeq" id="WP_349093036.1">
    <property type="nucleotide sequence ID" value="NZ_JBBNGJ010000004.1"/>
</dbReference>
<evidence type="ECO:0000256" key="2">
    <source>
        <dbReference type="SAM" id="Phobius"/>
    </source>
</evidence>
<feature type="transmembrane region" description="Helical" evidence="2">
    <location>
        <begin position="196"/>
        <end position="218"/>
    </location>
</feature>
<dbReference type="PANTHER" id="PTHR42736:SF1">
    <property type="entry name" value="PROTEIN-GLUTAMINE GAMMA-GLUTAMYLTRANSFERASE"/>
    <property type="match status" value="1"/>
</dbReference>
<dbReference type="InterPro" id="IPR038765">
    <property type="entry name" value="Papain-like_cys_pep_sf"/>
</dbReference>
<proteinExistence type="predicted"/>
<keyword evidence="2" id="KW-0472">Membrane</keyword>
<dbReference type="Pfam" id="PF01841">
    <property type="entry name" value="Transglut_core"/>
    <property type="match status" value="1"/>
</dbReference>
<dbReference type="SUPFAM" id="SSF54001">
    <property type="entry name" value="Cysteine proteinases"/>
    <property type="match status" value="1"/>
</dbReference>
<feature type="transmembrane region" description="Helical" evidence="2">
    <location>
        <begin position="116"/>
        <end position="137"/>
    </location>
</feature>
<feature type="transmembrane region" description="Helical" evidence="2">
    <location>
        <begin position="558"/>
        <end position="578"/>
    </location>
</feature>
<dbReference type="Gene3D" id="3.10.620.30">
    <property type="match status" value="1"/>
</dbReference>
<feature type="transmembrane region" description="Helical" evidence="2">
    <location>
        <begin position="168"/>
        <end position="187"/>
    </location>
</feature>
<reference evidence="4 5" key="1">
    <citation type="submission" date="2024-04" db="EMBL/GenBank/DDBJ databases">
        <title>Human intestinal bacterial collection.</title>
        <authorList>
            <person name="Pauvert C."/>
            <person name="Hitch T.C.A."/>
            <person name="Clavel T."/>
        </authorList>
    </citation>
    <scope>NUCLEOTIDE SEQUENCE [LARGE SCALE GENOMIC DNA]</scope>
    <source>
        <strain evidence="4 5">CLA-AA-H181</strain>
    </source>
</reference>
<comment type="caution">
    <text evidence="4">The sequence shown here is derived from an EMBL/GenBank/DDBJ whole genome shotgun (WGS) entry which is preliminary data.</text>
</comment>
<dbReference type="EMBL" id="JBBNGJ010000004">
    <property type="protein sequence ID" value="MEQ2592681.1"/>
    <property type="molecule type" value="Genomic_DNA"/>
</dbReference>
<dbReference type="InterPro" id="IPR002931">
    <property type="entry name" value="Transglutaminase-like"/>
</dbReference>
<organism evidence="4 5">
    <name type="scientific">Coprococcus aceti</name>
    <dbReference type="NCBI Taxonomy" id="2981786"/>
    <lineage>
        <taxon>Bacteria</taxon>
        <taxon>Bacillati</taxon>
        <taxon>Bacillota</taxon>
        <taxon>Clostridia</taxon>
        <taxon>Lachnospirales</taxon>
        <taxon>Lachnospiraceae</taxon>
        <taxon>Coprococcus</taxon>
    </lineage>
</organism>
<dbReference type="Proteomes" id="UP001494672">
    <property type="component" value="Unassembled WGS sequence"/>
</dbReference>
<feature type="domain" description="Transglutaminase-like" evidence="3">
    <location>
        <begin position="371"/>
        <end position="448"/>
    </location>
</feature>
<evidence type="ECO:0000259" key="3">
    <source>
        <dbReference type="SMART" id="SM00460"/>
    </source>
</evidence>
<feature type="compositionally biased region" description="Acidic residues" evidence="1">
    <location>
        <begin position="473"/>
        <end position="484"/>
    </location>
</feature>
<evidence type="ECO:0000313" key="5">
    <source>
        <dbReference type="Proteomes" id="UP001494672"/>
    </source>
</evidence>
<dbReference type="InterPro" id="IPR052901">
    <property type="entry name" value="Bact_TGase-like"/>
</dbReference>
<keyword evidence="2" id="KW-1133">Transmembrane helix</keyword>
<dbReference type="SMART" id="SM00460">
    <property type="entry name" value="TGc"/>
    <property type="match status" value="1"/>
</dbReference>
<dbReference type="PANTHER" id="PTHR42736">
    <property type="entry name" value="PROTEIN-GLUTAMINE GAMMA-GLUTAMYLTRANSFERASE"/>
    <property type="match status" value="1"/>
</dbReference>
<name>A0ABV1I9P6_9FIRM</name>
<accession>A0ABV1I9P6</accession>
<gene>
    <name evidence="4" type="ORF">AAAU18_07080</name>
</gene>
<feature type="transmembrane region" description="Helical" evidence="2">
    <location>
        <begin position="37"/>
        <end position="58"/>
    </location>
</feature>
<protein>
    <submittedName>
        <fullName evidence="4">Transglutaminase-like domain-containing protein</fullName>
    </submittedName>
</protein>